<feature type="transmembrane region" description="Helical" evidence="7">
    <location>
        <begin position="278"/>
        <end position="295"/>
    </location>
</feature>
<dbReference type="NCBIfam" id="TIGR00786">
    <property type="entry name" value="dctM"/>
    <property type="match status" value="1"/>
</dbReference>
<feature type="transmembrane region" description="Helical" evidence="7">
    <location>
        <begin position="357"/>
        <end position="381"/>
    </location>
</feature>
<proteinExistence type="inferred from homology"/>
<feature type="transmembrane region" description="Helical" evidence="7">
    <location>
        <begin position="242"/>
        <end position="258"/>
    </location>
</feature>
<dbReference type="PANTHER" id="PTHR33362:SF4">
    <property type="entry name" value="2,3-DIKETO-L-GULONATE TRAP TRANSPORTER LARGE PERMEASE PROTEIN YIAN"/>
    <property type="match status" value="1"/>
</dbReference>
<feature type="transmembrane region" description="Helical" evidence="7">
    <location>
        <begin position="94"/>
        <end position="113"/>
    </location>
</feature>
<keyword evidence="5 7" id="KW-1133">Transmembrane helix</keyword>
<name>A0A011UEU5_BRUAN</name>
<feature type="transmembrane region" description="Helical" evidence="7">
    <location>
        <begin position="171"/>
        <end position="191"/>
    </location>
</feature>
<evidence type="ECO:0000259" key="8">
    <source>
        <dbReference type="Pfam" id="PF06808"/>
    </source>
</evidence>
<evidence type="ECO:0000256" key="7">
    <source>
        <dbReference type="RuleBase" id="RU369079"/>
    </source>
</evidence>
<sequence>MNLTTIVLIMLALIALNMRLYVAILIAVFTYFTFFNQMPIAIAVQRFISPAQNTSLLAIPFFIMLGTVMSHTGIAERLIKVAEILVGRMRGGMALTNIMVSTLMGGVSASNLADSAMLTRMMVPEMVKRGYDKAFSCAVTAAGSLITPIIPPGIALIIYGLIADVSIGKMFMAGVLPGILGAVILMIAAYATSVKRGYKPSREKRMSGAEVASTLASAWPAVLLLFAIIGGIRLNIFTPTEAGAVAVTLVLIIGFVIYREMRVSHVVDSLIETAKSTASVMLVIMASSALAWVFSLEQAGQSLMQLISSFTSNPYAFLLAVNVILLILGALIEGTALMIVLVPLLMPTVKALGIDPVHFGIIVIINLSIGTLTPPVGTVMLMVCNIAKVRVGDFTRQAFSMYMALFILLALVTYVPIISTYLAH</sequence>
<protein>
    <recommendedName>
        <fullName evidence="7">TRAP transporter large permease protein</fullName>
    </recommendedName>
</protein>
<comment type="subcellular location">
    <subcellularLocation>
        <location evidence="1 7">Cell inner membrane</location>
        <topology evidence="1 7">Multi-pass membrane protein</topology>
    </subcellularLocation>
</comment>
<feature type="transmembrane region" description="Helical" evidence="7">
    <location>
        <begin position="134"/>
        <end position="159"/>
    </location>
</feature>
<comment type="caution">
    <text evidence="9">The sequence shown here is derived from an EMBL/GenBank/DDBJ whole genome shotgun (WGS) entry which is preliminary data.</text>
</comment>
<evidence type="ECO:0000256" key="6">
    <source>
        <dbReference type="ARBA" id="ARBA00023136"/>
    </source>
</evidence>
<comment type="subunit">
    <text evidence="7">The complex comprises the extracytoplasmic solute receptor protein and the two transmembrane proteins.</text>
</comment>
<dbReference type="AlphaFoldDB" id="A0A011UEU5"/>
<evidence type="ECO:0000313" key="9">
    <source>
        <dbReference type="EMBL" id="KAB2772286.1"/>
    </source>
</evidence>
<accession>A0A011UEU5</accession>
<evidence type="ECO:0000256" key="2">
    <source>
        <dbReference type="ARBA" id="ARBA00022475"/>
    </source>
</evidence>
<feature type="transmembrane region" description="Helical" evidence="7">
    <location>
        <begin position="55"/>
        <end position="74"/>
    </location>
</feature>
<dbReference type="GO" id="GO:0005886">
    <property type="term" value="C:plasma membrane"/>
    <property type="evidence" value="ECO:0007669"/>
    <property type="project" value="UniProtKB-SubCell"/>
</dbReference>
<keyword evidence="6 7" id="KW-0472">Membrane</keyword>
<reference evidence="9 10" key="1">
    <citation type="submission" date="2019-09" db="EMBL/GenBank/DDBJ databases">
        <title>Taxonomic organization of the family Brucellaceae based on a phylogenomic approach.</title>
        <authorList>
            <person name="Leclercq S."/>
            <person name="Cloeckaert A."/>
            <person name="Zygmunt M.S."/>
        </authorList>
    </citation>
    <scope>NUCLEOTIDE SEQUENCE [LARGE SCALE GENOMIC DNA]</scope>
    <source>
        <strain evidence="9 10">LMG 3313</strain>
    </source>
</reference>
<evidence type="ECO:0000256" key="1">
    <source>
        <dbReference type="ARBA" id="ARBA00004429"/>
    </source>
</evidence>
<feature type="transmembrane region" description="Helical" evidence="7">
    <location>
        <begin position="401"/>
        <end position="423"/>
    </location>
</feature>
<dbReference type="InterPro" id="IPR004681">
    <property type="entry name" value="TRAP_DctM"/>
</dbReference>
<evidence type="ECO:0000256" key="5">
    <source>
        <dbReference type="ARBA" id="ARBA00022989"/>
    </source>
</evidence>
<dbReference type="RefSeq" id="WP_029926981.1">
    <property type="nucleotide sequence ID" value="NZ_CP103346.1"/>
</dbReference>
<dbReference type="PANTHER" id="PTHR33362">
    <property type="entry name" value="SIALIC ACID TRAP TRANSPORTER PERMEASE PROTEIN SIAT-RELATED"/>
    <property type="match status" value="1"/>
</dbReference>
<keyword evidence="4 7" id="KW-0812">Transmembrane</keyword>
<dbReference type="InterPro" id="IPR010656">
    <property type="entry name" value="DctM"/>
</dbReference>
<dbReference type="EMBL" id="WBWS01000005">
    <property type="protein sequence ID" value="KAB2772286.1"/>
    <property type="molecule type" value="Genomic_DNA"/>
</dbReference>
<evidence type="ECO:0000256" key="4">
    <source>
        <dbReference type="ARBA" id="ARBA00022692"/>
    </source>
</evidence>
<feature type="transmembrane region" description="Helical" evidence="7">
    <location>
        <begin position="211"/>
        <end position="236"/>
    </location>
</feature>
<dbReference type="PIRSF" id="PIRSF006066">
    <property type="entry name" value="HI0050"/>
    <property type="match status" value="1"/>
</dbReference>
<dbReference type="Pfam" id="PF06808">
    <property type="entry name" value="DctM"/>
    <property type="match status" value="1"/>
</dbReference>
<dbReference type="Proteomes" id="UP000481876">
    <property type="component" value="Unassembled WGS sequence"/>
</dbReference>
<feature type="domain" description="TRAP C4-dicarboxylate transport system permease DctM subunit" evidence="8">
    <location>
        <begin position="8"/>
        <end position="416"/>
    </location>
</feature>
<comment type="similarity">
    <text evidence="7">Belongs to the TRAP transporter large permease family.</text>
</comment>
<keyword evidence="2" id="KW-1003">Cell membrane</keyword>
<evidence type="ECO:0000313" key="10">
    <source>
        <dbReference type="Proteomes" id="UP000481876"/>
    </source>
</evidence>
<organism evidence="9 10">
    <name type="scientific">Brucella anthropi</name>
    <name type="common">Ochrobactrum anthropi</name>
    <dbReference type="NCBI Taxonomy" id="529"/>
    <lineage>
        <taxon>Bacteria</taxon>
        <taxon>Pseudomonadati</taxon>
        <taxon>Pseudomonadota</taxon>
        <taxon>Alphaproteobacteria</taxon>
        <taxon>Hyphomicrobiales</taxon>
        <taxon>Brucellaceae</taxon>
        <taxon>Brucella/Ochrobactrum group</taxon>
        <taxon>Brucella</taxon>
    </lineage>
</organism>
<feature type="transmembrane region" description="Helical" evidence="7">
    <location>
        <begin position="315"/>
        <end position="345"/>
    </location>
</feature>
<feature type="transmembrane region" description="Helical" evidence="7">
    <location>
        <begin position="6"/>
        <end position="34"/>
    </location>
</feature>
<evidence type="ECO:0000256" key="3">
    <source>
        <dbReference type="ARBA" id="ARBA00022519"/>
    </source>
</evidence>
<comment type="function">
    <text evidence="7">Part of the tripartite ATP-independent periplasmic (TRAP) transport system.</text>
</comment>
<keyword evidence="7" id="KW-0813">Transport</keyword>
<gene>
    <name evidence="9" type="ORF">F9L04_06050</name>
</gene>
<dbReference type="GO" id="GO:0022857">
    <property type="term" value="F:transmembrane transporter activity"/>
    <property type="evidence" value="ECO:0007669"/>
    <property type="project" value="UniProtKB-UniRule"/>
</dbReference>
<keyword evidence="3 7" id="KW-0997">Cell inner membrane</keyword>